<dbReference type="AlphaFoldDB" id="A0A238Y3S2"/>
<dbReference type="Proteomes" id="UP000198420">
    <property type="component" value="Unassembled WGS sequence"/>
</dbReference>
<name>A0A238Y3S2_9ACTN</name>
<dbReference type="OrthoDB" id="2057603at2"/>
<gene>
    <name evidence="1" type="ORF">SAMN06265355_105230</name>
</gene>
<dbReference type="RefSeq" id="WP_143227073.1">
    <property type="nucleotide sequence ID" value="NZ_FZNP01000005.1"/>
</dbReference>
<proteinExistence type="predicted"/>
<reference evidence="2" key="1">
    <citation type="submission" date="2017-06" db="EMBL/GenBank/DDBJ databases">
        <authorList>
            <person name="Varghese N."/>
            <person name="Submissions S."/>
        </authorList>
    </citation>
    <scope>NUCLEOTIDE SEQUENCE [LARGE SCALE GENOMIC DNA]</scope>
    <source>
        <strain evidence="2">DSM 44485</strain>
    </source>
</reference>
<organism evidence="1 2">
    <name type="scientific">Actinomadura mexicana</name>
    <dbReference type="NCBI Taxonomy" id="134959"/>
    <lineage>
        <taxon>Bacteria</taxon>
        <taxon>Bacillati</taxon>
        <taxon>Actinomycetota</taxon>
        <taxon>Actinomycetes</taxon>
        <taxon>Streptosporangiales</taxon>
        <taxon>Thermomonosporaceae</taxon>
        <taxon>Actinomadura</taxon>
    </lineage>
</organism>
<evidence type="ECO:0000313" key="1">
    <source>
        <dbReference type="EMBL" id="SNR65926.1"/>
    </source>
</evidence>
<protein>
    <submittedName>
        <fullName evidence="1">Uncharacterized protein</fullName>
    </submittedName>
</protein>
<sequence length="119" mass="13070">MIIEVDRGSVAAGDDVLPHAQRVDVPPETSLGEVVAGLLERRFLAMIAGGRATWILVADRPLAVVAQQWDEPRFLVDASRPISSFGGDGGRVSLMFRYWMQNDPDHVFAELAAGREPER</sequence>
<dbReference type="EMBL" id="FZNP01000005">
    <property type="protein sequence ID" value="SNR65926.1"/>
    <property type="molecule type" value="Genomic_DNA"/>
</dbReference>
<accession>A0A238Y3S2</accession>
<evidence type="ECO:0000313" key="2">
    <source>
        <dbReference type="Proteomes" id="UP000198420"/>
    </source>
</evidence>
<keyword evidence="2" id="KW-1185">Reference proteome</keyword>